<reference evidence="1" key="1">
    <citation type="submission" date="2022-05" db="EMBL/GenBank/DDBJ databases">
        <authorList>
            <person name="Park J.-S."/>
        </authorList>
    </citation>
    <scope>NUCLEOTIDE SEQUENCE</scope>
    <source>
        <strain evidence="1">2012CJ41-6</strain>
    </source>
</reference>
<dbReference type="RefSeq" id="WP_249712182.1">
    <property type="nucleotide sequence ID" value="NZ_JAMFMB010000028.1"/>
</dbReference>
<sequence>MPRYNDMFELSVDDMDLIERSLRTLTEALPSEGAEETERQVHDLLGRLHNQKIFYRPRDGVYVGG</sequence>
<keyword evidence="2" id="KW-1185">Reference proteome</keyword>
<evidence type="ECO:0000313" key="1">
    <source>
        <dbReference type="EMBL" id="MCL6285412.1"/>
    </source>
</evidence>
<comment type="caution">
    <text evidence="1">The sequence shown here is derived from an EMBL/GenBank/DDBJ whole genome shotgun (WGS) entry which is preliminary data.</text>
</comment>
<name>A0ABT0Q6H5_9RHOB</name>
<organism evidence="1 2">
    <name type="scientific">Ruegeria spongiae</name>
    <dbReference type="NCBI Taxonomy" id="2942209"/>
    <lineage>
        <taxon>Bacteria</taxon>
        <taxon>Pseudomonadati</taxon>
        <taxon>Pseudomonadota</taxon>
        <taxon>Alphaproteobacteria</taxon>
        <taxon>Rhodobacterales</taxon>
        <taxon>Roseobacteraceae</taxon>
        <taxon>Ruegeria</taxon>
    </lineage>
</organism>
<gene>
    <name evidence="1" type="ORF">M3P21_17935</name>
</gene>
<dbReference type="Proteomes" id="UP001203880">
    <property type="component" value="Unassembled WGS sequence"/>
</dbReference>
<evidence type="ECO:0000313" key="2">
    <source>
        <dbReference type="Proteomes" id="UP001203880"/>
    </source>
</evidence>
<proteinExistence type="predicted"/>
<dbReference type="EMBL" id="JAMFMB010000028">
    <property type="protein sequence ID" value="MCL6285412.1"/>
    <property type="molecule type" value="Genomic_DNA"/>
</dbReference>
<accession>A0ABT0Q6H5</accession>
<protein>
    <submittedName>
        <fullName evidence="1">Uncharacterized protein</fullName>
    </submittedName>
</protein>